<dbReference type="Proteomes" id="UP001602013">
    <property type="component" value="Unassembled WGS sequence"/>
</dbReference>
<dbReference type="RefSeq" id="WP_387416000.1">
    <property type="nucleotide sequence ID" value="NZ_JBIASD010000024.1"/>
</dbReference>
<organism evidence="1 2">
    <name type="scientific">Microtetraspora malaysiensis</name>
    <dbReference type="NCBI Taxonomy" id="161358"/>
    <lineage>
        <taxon>Bacteria</taxon>
        <taxon>Bacillati</taxon>
        <taxon>Actinomycetota</taxon>
        <taxon>Actinomycetes</taxon>
        <taxon>Streptosporangiales</taxon>
        <taxon>Streptosporangiaceae</taxon>
        <taxon>Microtetraspora</taxon>
    </lineage>
</organism>
<accession>A0ABW6SXJ2</accession>
<proteinExistence type="predicted"/>
<protein>
    <submittedName>
        <fullName evidence="1">Uncharacterized protein</fullName>
    </submittedName>
</protein>
<dbReference type="EMBL" id="JBIASD010000024">
    <property type="protein sequence ID" value="MFF3669721.1"/>
    <property type="molecule type" value="Genomic_DNA"/>
</dbReference>
<keyword evidence="2" id="KW-1185">Reference proteome</keyword>
<comment type="caution">
    <text evidence="1">The sequence shown here is derived from an EMBL/GenBank/DDBJ whole genome shotgun (WGS) entry which is preliminary data.</text>
</comment>
<evidence type="ECO:0000313" key="2">
    <source>
        <dbReference type="Proteomes" id="UP001602013"/>
    </source>
</evidence>
<evidence type="ECO:0000313" key="1">
    <source>
        <dbReference type="EMBL" id="MFF3669721.1"/>
    </source>
</evidence>
<reference evidence="1 2" key="1">
    <citation type="submission" date="2024-10" db="EMBL/GenBank/DDBJ databases">
        <title>The Natural Products Discovery Center: Release of the First 8490 Sequenced Strains for Exploring Actinobacteria Biosynthetic Diversity.</title>
        <authorList>
            <person name="Kalkreuter E."/>
            <person name="Kautsar S.A."/>
            <person name="Yang D."/>
            <person name="Bader C.D."/>
            <person name="Teijaro C.N."/>
            <person name="Fluegel L."/>
            <person name="Davis C.M."/>
            <person name="Simpson J.R."/>
            <person name="Lauterbach L."/>
            <person name="Steele A.D."/>
            <person name="Gui C."/>
            <person name="Meng S."/>
            <person name="Li G."/>
            <person name="Viehrig K."/>
            <person name="Ye F."/>
            <person name="Su P."/>
            <person name="Kiefer A.F."/>
            <person name="Nichols A."/>
            <person name="Cepeda A.J."/>
            <person name="Yan W."/>
            <person name="Fan B."/>
            <person name="Jiang Y."/>
            <person name="Adhikari A."/>
            <person name="Zheng C.-J."/>
            <person name="Schuster L."/>
            <person name="Cowan T.M."/>
            <person name="Smanski M.J."/>
            <person name="Chevrette M.G."/>
            <person name="De Carvalho L.P.S."/>
            <person name="Shen B."/>
        </authorList>
    </citation>
    <scope>NUCLEOTIDE SEQUENCE [LARGE SCALE GENOMIC DNA]</scope>
    <source>
        <strain evidence="1 2">NPDC002173</strain>
    </source>
</reference>
<sequence>MLRRVEISAALLIDPVHRSIAHNLYWNDKVELSLDCFICERTGRTTILQRGAERAVCTADEEHGEHYSAVQITAFDHTQGSQSLSLRVLVDFWWAPFHDAKRDQRAMAPSTIPWVRLHLGSYCPEAGQAGQNSIQTNLVRPAGLVCEHCDQTLAVSAEAPRIHVLN</sequence>
<name>A0ABW6SXJ2_9ACTN</name>
<gene>
    <name evidence="1" type="ORF">ACFYXI_29445</name>
</gene>